<dbReference type="Pfam" id="PF20137">
    <property type="entry name" value="BubE"/>
    <property type="match status" value="1"/>
</dbReference>
<feature type="region of interest" description="Disordered" evidence="1">
    <location>
        <begin position="142"/>
        <end position="162"/>
    </location>
</feature>
<dbReference type="RefSeq" id="WP_176528988.1">
    <property type="nucleotide sequence ID" value="NZ_CP088022.1"/>
</dbReference>
<organism evidence="2">
    <name type="scientific">Bradyrhizobium quebecense</name>
    <dbReference type="NCBI Taxonomy" id="2748629"/>
    <lineage>
        <taxon>Bacteria</taxon>
        <taxon>Pseudomonadati</taxon>
        <taxon>Pseudomonadota</taxon>
        <taxon>Alphaproteobacteria</taxon>
        <taxon>Hyphomicrobiales</taxon>
        <taxon>Nitrobacteraceae</taxon>
        <taxon>Bradyrhizobium</taxon>
    </lineage>
</organism>
<reference evidence="2" key="1">
    <citation type="submission" date="2020-06" db="EMBL/GenBank/DDBJ databases">
        <title>Whole Genome Sequence of Bradyrhizobium sp. Strain 66S1MB.</title>
        <authorList>
            <person name="Bromfield E."/>
            <person name="Cloutier S."/>
        </authorList>
    </citation>
    <scope>NUCLEOTIDE SEQUENCE</scope>
    <source>
        <strain evidence="2">66S1MB</strain>
    </source>
</reference>
<sequence>MPEAGDVALVRRGALRSLAIRCPDGCGEVISVNLDPRTGPAWKLYDREDSLTLFPSVWRESGCEAHFILWRNRLIWCDVSDPHSWRSEELKRRIHKLLPAPGLQHAHYADLAMQLDVIPWEALWTCQALVADRVAVPSEKGSRFGLASAPNAPRSSKVDRTA</sequence>
<evidence type="ECO:0000256" key="1">
    <source>
        <dbReference type="SAM" id="MobiDB-lite"/>
    </source>
</evidence>
<name>A0A974AC26_9BRAD</name>
<proteinExistence type="predicted"/>
<protein>
    <submittedName>
        <fullName evidence="2">Uncharacterized protein</fullName>
    </submittedName>
</protein>
<gene>
    <name evidence="2" type="ORF">HU230_03425</name>
</gene>
<dbReference type="InterPro" id="IPR045384">
    <property type="entry name" value="DUF6527"/>
</dbReference>
<comment type="caution">
    <text evidence="2">The sequence shown here is derived from an EMBL/GenBank/DDBJ whole genome shotgun (WGS) entry which is preliminary data.</text>
</comment>
<evidence type="ECO:0000313" key="2">
    <source>
        <dbReference type="EMBL" id="NVL04815.1"/>
    </source>
</evidence>
<dbReference type="EMBL" id="JABWSX010000001">
    <property type="protein sequence ID" value="NVL04815.1"/>
    <property type="molecule type" value="Genomic_DNA"/>
</dbReference>
<accession>A0A974AC26</accession>
<dbReference type="AlphaFoldDB" id="A0A974AC26"/>